<gene>
    <name evidence="1" type="ORF">CUU66_02015</name>
</gene>
<proteinExistence type="predicted"/>
<organism evidence="1 2">
    <name type="scientific">Peribacillus deserti</name>
    <dbReference type="NCBI Taxonomy" id="673318"/>
    <lineage>
        <taxon>Bacteria</taxon>
        <taxon>Bacillati</taxon>
        <taxon>Bacillota</taxon>
        <taxon>Bacilli</taxon>
        <taxon>Bacillales</taxon>
        <taxon>Bacillaceae</taxon>
        <taxon>Peribacillus</taxon>
    </lineage>
</organism>
<dbReference type="Proteomes" id="UP000234748">
    <property type="component" value="Unassembled WGS sequence"/>
</dbReference>
<evidence type="ECO:0000313" key="1">
    <source>
        <dbReference type="EMBL" id="PLT31526.1"/>
    </source>
</evidence>
<sequence length="94" mass="10983">MEVKHKSYGVFLLPSNLINISSKKPVFPERGSQAAKKVPRSGSIREKYWFSGKKWTHPLFAVVRHHMFTRAMEFPLNRMKNTTCETMENVPFEI</sequence>
<protein>
    <submittedName>
        <fullName evidence="1">Uncharacterized protein</fullName>
    </submittedName>
</protein>
<name>A0A2N5MAZ8_9BACI</name>
<reference evidence="1 2" key="1">
    <citation type="submission" date="2017-11" db="EMBL/GenBank/DDBJ databases">
        <title>Comparitive Functional Genomics of Dry Heat Resistant strains isolated from the Viking Spacecraft.</title>
        <authorList>
            <person name="Seuylemezian A."/>
            <person name="Cooper K."/>
            <person name="Vaishampayan P."/>
        </authorList>
    </citation>
    <scope>NUCLEOTIDE SEQUENCE [LARGE SCALE GENOMIC DNA]</scope>
    <source>
        <strain evidence="1 2">V1-29</strain>
    </source>
</reference>
<evidence type="ECO:0000313" key="2">
    <source>
        <dbReference type="Proteomes" id="UP000234748"/>
    </source>
</evidence>
<accession>A0A2N5MAZ8</accession>
<dbReference type="EMBL" id="PGUY01000004">
    <property type="protein sequence ID" value="PLT31526.1"/>
    <property type="molecule type" value="Genomic_DNA"/>
</dbReference>
<dbReference type="AlphaFoldDB" id="A0A2N5MAZ8"/>
<comment type="caution">
    <text evidence="1">The sequence shown here is derived from an EMBL/GenBank/DDBJ whole genome shotgun (WGS) entry which is preliminary data.</text>
</comment>
<keyword evidence="2" id="KW-1185">Reference proteome</keyword>